<dbReference type="RefSeq" id="YP_009287487.1">
    <property type="nucleotide sequence ID" value="NC_031074.1"/>
</dbReference>
<evidence type="ECO:0000313" key="3">
    <source>
        <dbReference type="Proteomes" id="UP000202170"/>
    </source>
</evidence>
<dbReference type="EMBL" id="KX557272">
    <property type="protein sequence ID" value="AOE43708.1"/>
    <property type="molecule type" value="Genomic_DNA"/>
</dbReference>
<gene>
    <name evidence="2" type="primary">18</name>
    <name evidence="2" type="ORF">SEA_BANTAM_18</name>
</gene>
<keyword evidence="3" id="KW-1185">Reference proteome</keyword>
<dbReference type="Proteomes" id="UP000202170">
    <property type="component" value="Segment"/>
</dbReference>
<feature type="compositionally biased region" description="Acidic residues" evidence="1">
    <location>
        <begin position="84"/>
        <end position="93"/>
    </location>
</feature>
<evidence type="ECO:0000256" key="1">
    <source>
        <dbReference type="SAM" id="MobiDB-lite"/>
    </source>
</evidence>
<organism evidence="2 3">
    <name type="scientific">Gordonia phage Bantam</name>
    <dbReference type="NCBI Taxonomy" id="1887641"/>
    <lineage>
        <taxon>Viruses</taxon>
        <taxon>Duplodnaviria</taxon>
        <taxon>Heunggongvirae</taxon>
        <taxon>Uroviricota</taxon>
        <taxon>Caudoviricetes</taxon>
        <taxon>Bantamvirus</taxon>
        <taxon>Bantamvirus bantam</taxon>
    </lineage>
</organism>
<feature type="region of interest" description="Disordered" evidence="1">
    <location>
        <begin position="77"/>
        <end position="120"/>
    </location>
</feature>
<accession>A0A1B3AY82</accession>
<sequence length="156" mass="16411">MARLVTFVHTKDPKGRSVLLTPDTDPLPVWAAAAIRNPKAWDELPDVPTEAAPDLPPITIGEIKTTSWSEAAAAVAASKPADVEPAEPVEPAEADVATGDADATGDEVEEADTRPAESASKAEWVEYATSRDIDVKGLTKPAIIAKVDAFDLEVEG</sequence>
<evidence type="ECO:0000313" key="2">
    <source>
        <dbReference type="EMBL" id="AOE43708.1"/>
    </source>
</evidence>
<protein>
    <recommendedName>
        <fullName evidence="4">Head-to-tail connector protein</fullName>
    </recommendedName>
</protein>
<dbReference type="GeneID" id="29080282"/>
<name>A0A1B3AY82_9CAUD</name>
<dbReference type="KEGG" id="vg:29080282"/>
<proteinExistence type="predicted"/>
<evidence type="ECO:0008006" key="4">
    <source>
        <dbReference type="Google" id="ProtNLM"/>
    </source>
</evidence>
<reference evidence="3" key="1">
    <citation type="submission" date="2016-07" db="EMBL/GenBank/DDBJ databases">
        <authorList>
            <person name="Florea S."/>
            <person name="Webb J.S."/>
            <person name="Jaromczyk J."/>
            <person name="Schardl C.L."/>
        </authorList>
    </citation>
    <scope>NUCLEOTIDE SEQUENCE [LARGE SCALE GENOMIC DNA]</scope>
</reference>